<comment type="caution">
    <text evidence="2">The sequence shown here is derived from an EMBL/GenBank/DDBJ whole genome shotgun (WGS) entry which is preliminary data.</text>
</comment>
<reference evidence="2 3" key="1">
    <citation type="journal article" date="2021" name="MBio">
        <title>A New Model Trypanosomatid, Novymonas esmeraldas: Genomic Perception of Its 'Candidatus Pandoraea novymonadis' Endosymbiont.</title>
        <authorList>
            <person name="Zakharova A."/>
            <person name="Saura A."/>
            <person name="Butenko A."/>
            <person name="Podesvova L."/>
            <person name="Warmusova S."/>
            <person name="Kostygov A.Y."/>
            <person name="Nenarokova A."/>
            <person name="Lukes J."/>
            <person name="Opperdoes F.R."/>
            <person name="Yurchenko V."/>
        </authorList>
    </citation>
    <scope>NUCLEOTIDE SEQUENCE [LARGE SCALE GENOMIC DNA]</scope>
    <source>
        <strain evidence="2 3">E262AT.01</strain>
    </source>
</reference>
<accession>A0AAW0F4H9</accession>
<dbReference type="EMBL" id="JAECZO010000004">
    <property type="protein sequence ID" value="KAK7200165.1"/>
    <property type="molecule type" value="Genomic_DNA"/>
</dbReference>
<dbReference type="SUPFAM" id="SSF52058">
    <property type="entry name" value="L domain-like"/>
    <property type="match status" value="1"/>
</dbReference>
<dbReference type="GO" id="GO:0003723">
    <property type="term" value="F:RNA binding"/>
    <property type="evidence" value="ECO:0007669"/>
    <property type="project" value="TreeGrafter"/>
</dbReference>
<dbReference type="PANTHER" id="PTHR10662">
    <property type="entry name" value="NUCLEAR RNA EXPORT FACTOR"/>
    <property type="match status" value="1"/>
</dbReference>
<sequence length="1074" mass="116725">MLSNTKGTQRCSRALGGRSDELSKLGKLCHVWRDTGKCKAYSRELEVRHQIAAAKEAELLKKATALYTMQAELMADMAEEDGAEATALLSTAVQHTDPAAATQVIERLVEELKQEPAYLNWSLDAAVAERMVELHVRPCPFAHRGDVTVTLKRHRSEQAKEEAHRQQQHGLEEAALLAGRRPGSTGAVAAEDTDAEDADAEDADDGAAERCRLFHALTQLQKCVVCLLWQRHIRVAQGLVMDVRLALEKRATVLYEATGTVVAPSLQAADDAPQQQQHQQHQQPASHPRSSSSGTGQEDGADGADALDSYLSSAAFEALVEEEAARVVTRVTFRPELGLVDLSALPRLVAHLSANPTCGLVHARTLAFFTGTTVARRCRDAPVSAKASRHLSPQGRGLTAKEVDLSTAARADEVVEAVEWVLRLCDDEAQRCAASTELESRAVDPVSPHVTSLFRNQRTRLHGLTLAHCQITSADALVESLHKRHMETYLYALDLSHNRLWSLRFLLVLRAHYAHRLLRLSLRSNPITRKPEYQEQVRTALPHLTSLDGAPIRRPPLRLPKPWPTSCTRWSTEEGTSAHAEQALVLDCVARLLYIWEHRRIPHTARELAAFADAGRAAPEEEELNDDNFSHRYLHPAAAFTVTVSPHLSFFDAATMRDTRSVELDDAYTGMRLSAVDVRDARVFDVAMKNGSRNLLAGRPALQRFGRGATNCYLAYQLTLYPERMAVSHHTTGAVVSAAVVADGAGGGVSAGAGKATTAASGTGTASAPRFGALAHRTAPSALHIVTLHGIMTWRLPSMKRTECLQAAYTRVMTLMKAVLPAQNRDWERLRSPPYVLVNDHVFLYPAPLTTTTTTTTTATTAVALLPPVFSANTPTRLSRLVVEFGLEACRDGVVLVRDVMERCTSPAAEYAALQALVLGVLDPRRDDNDNDSKDDEDGDGEAQAQRACAMAAESQLTPLLADYISHAPSQPPPHASQPSREYVIFSVLDATAATTALPTADATAATTTSSTAATPSRRKSSPAAVATPPQQQQQQQQQPADVLAWAGAPHVVSVSLLHGVTAITNRCYTIHLK</sequence>
<feature type="region of interest" description="Disordered" evidence="1">
    <location>
        <begin position="268"/>
        <end position="304"/>
    </location>
</feature>
<keyword evidence="3" id="KW-1185">Reference proteome</keyword>
<feature type="region of interest" description="Disordered" evidence="1">
    <location>
        <begin position="177"/>
        <end position="202"/>
    </location>
</feature>
<dbReference type="GO" id="GO:0016973">
    <property type="term" value="P:poly(A)+ mRNA export from nucleus"/>
    <property type="evidence" value="ECO:0007669"/>
    <property type="project" value="TreeGrafter"/>
</dbReference>
<dbReference type="Gene3D" id="3.80.10.10">
    <property type="entry name" value="Ribonuclease Inhibitor"/>
    <property type="match status" value="1"/>
</dbReference>
<dbReference type="PANTHER" id="PTHR10662:SF48">
    <property type="entry name" value="LEUCINE-RICH REPEAT PROTEIN (LRRP)"/>
    <property type="match status" value="1"/>
</dbReference>
<gene>
    <name evidence="2" type="ORF">NESM_000067200</name>
</gene>
<feature type="compositionally biased region" description="Basic and acidic residues" evidence="1">
    <location>
        <begin position="923"/>
        <end position="932"/>
    </location>
</feature>
<dbReference type="AlphaFoldDB" id="A0AAW0F4H9"/>
<feature type="compositionally biased region" description="Low complexity" evidence="1">
    <location>
        <begin position="1029"/>
        <end position="1040"/>
    </location>
</feature>
<name>A0AAW0F4H9_9TRYP</name>
<feature type="compositionally biased region" description="Low complexity" evidence="1">
    <location>
        <begin position="1001"/>
        <end position="1016"/>
    </location>
</feature>
<feature type="region of interest" description="Disordered" evidence="1">
    <location>
        <begin position="1001"/>
        <end position="1041"/>
    </location>
</feature>
<evidence type="ECO:0000256" key="1">
    <source>
        <dbReference type="SAM" id="MobiDB-lite"/>
    </source>
</evidence>
<dbReference type="InterPro" id="IPR030217">
    <property type="entry name" value="NXF_fam"/>
</dbReference>
<evidence type="ECO:0000313" key="2">
    <source>
        <dbReference type="EMBL" id="KAK7200165.1"/>
    </source>
</evidence>
<feature type="region of interest" description="Disordered" evidence="1">
    <location>
        <begin position="923"/>
        <end position="950"/>
    </location>
</feature>
<feature type="compositionally biased region" description="Acidic residues" evidence="1">
    <location>
        <begin position="191"/>
        <end position="202"/>
    </location>
</feature>
<organism evidence="2 3">
    <name type="scientific">Novymonas esmeraldas</name>
    <dbReference type="NCBI Taxonomy" id="1808958"/>
    <lineage>
        <taxon>Eukaryota</taxon>
        <taxon>Discoba</taxon>
        <taxon>Euglenozoa</taxon>
        <taxon>Kinetoplastea</taxon>
        <taxon>Metakinetoplastina</taxon>
        <taxon>Trypanosomatida</taxon>
        <taxon>Trypanosomatidae</taxon>
        <taxon>Novymonas</taxon>
    </lineage>
</organism>
<feature type="compositionally biased region" description="Low complexity" evidence="1">
    <location>
        <begin position="268"/>
        <end position="285"/>
    </location>
</feature>
<evidence type="ECO:0000313" key="3">
    <source>
        <dbReference type="Proteomes" id="UP001430356"/>
    </source>
</evidence>
<proteinExistence type="predicted"/>
<dbReference type="Proteomes" id="UP001430356">
    <property type="component" value="Unassembled WGS sequence"/>
</dbReference>
<dbReference type="InterPro" id="IPR032675">
    <property type="entry name" value="LRR_dom_sf"/>
</dbReference>
<dbReference type="GO" id="GO:0005634">
    <property type="term" value="C:nucleus"/>
    <property type="evidence" value="ECO:0007669"/>
    <property type="project" value="TreeGrafter"/>
</dbReference>
<protein>
    <submittedName>
        <fullName evidence="2">Uncharacterized protein</fullName>
    </submittedName>
</protein>
<dbReference type="PROSITE" id="PS51450">
    <property type="entry name" value="LRR"/>
    <property type="match status" value="1"/>
</dbReference>
<dbReference type="InterPro" id="IPR001611">
    <property type="entry name" value="Leu-rich_rpt"/>
</dbReference>